<feature type="transmembrane region" description="Helical" evidence="7">
    <location>
        <begin position="256"/>
        <end position="275"/>
    </location>
</feature>
<sequence>MSAVSDLFTYSLLMAVSSFIAGLPPLWIISSNNHNYSYFPSFSISLPILLHLTSGLLLSTSLTIVLPEAIINIPYDTLISSSSLIGFQILLGFVLLYSIDTFSQKLNNNSIESNNSIDTDESDSYYSNTYSNHHYSNYTSKQLFTSVLTNSTTLGLLLHCITDGIILTSTILSQNNNNKDNKENTNLFIIIIALFLHKLPAAFSLTSILLNQQIDNLIILFHLFLFAISAPIGAWLSYFIYNIISSSSDNTTFDNTFILLFSTGAFIYVSFHTFISCHDHSTNNDIINTDDTITDKSSSNWNYFATIIGMIIPILVSLLHD</sequence>
<evidence type="ECO:0000256" key="4">
    <source>
        <dbReference type="ARBA" id="ARBA00022989"/>
    </source>
</evidence>
<dbReference type="InterPro" id="IPR003689">
    <property type="entry name" value="ZIP"/>
</dbReference>
<keyword evidence="9" id="KW-1185">Reference proteome</keyword>
<dbReference type="GO" id="GO:0006829">
    <property type="term" value="P:zinc ion transport"/>
    <property type="evidence" value="ECO:0007669"/>
    <property type="project" value="InterPro"/>
</dbReference>
<comment type="subcellular location">
    <subcellularLocation>
        <location evidence="1">Endomembrane system</location>
        <topology evidence="1">Multi-pass membrane protein</topology>
    </subcellularLocation>
    <subcellularLocation>
        <location evidence="2">Golgi apparatus membrane</location>
    </subcellularLocation>
</comment>
<dbReference type="PANTHER" id="PTHR16133">
    <property type="entry name" value="SOLUTE CARRIER FAMILY 39 ZINC TRANSPORTER , MEMBER 9-RELATED"/>
    <property type="match status" value="1"/>
</dbReference>
<organism evidence="8 9">
    <name type="scientific">Pichia kluyveri</name>
    <name type="common">Yeast</name>
    <dbReference type="NCBI Taxonomy" id="36015"/>
    <lineage>
        <taxon>Eukaryota</taxon>
        <taxon>Fungi</taxon>
        <taxon>Dikarya</taxon>
        <taxon>Ascomycota</taxon>
        <taxon>Saccharomycotina</taxon>
        <taxon>Pichiomycetes</taxon>
        <taxon>Pichiales</taxon>
        <taxon>Pichiaceae</taxon>
        <taxon>Pichia</taxon>
    </lineage>
</organism>
<evidence type="ECO:0000313" key="9">
    <source>
        <dbReference type="Proteomes" id="UP001378960"/>
    </source>
</evidence>
<evidence type="ECO:0000256" key="5">
    <source>
        <dbReference type="ARBA" id="ARBA00023034"/>
    </source>
</evidence>
<name>A0AAV5QWS6_PICKL</name>
<feature type="transmembrane region" description="Helical" evidence="7">
    <location>
        <begin position="185"/>
        <end position="205"/>
    </location>
</feature>
<evidence type="ECO:0000256" key="6">
    <source>
        <dbReference type="ARBA" id="ARBA00023136"/>
    </source>
</evidence>
<evidence type="ECO:0000313" key="8">
    <source>
        <dbReference type="EMBL" id="GMM43431.1"/>
    </source>
</evidence>
<feature type="transmembrane region" description="Helical" evidence="7">
    <location>
        <begin position="7"/>
        <end position="28"/>
    </location>
</feature>
<dbReference type="GO" id="GO:0000139">
    <property type="term" value="C:Golgi membrane"/>
    <property type="evidence" value="ECO:0007669"/>
    <property type="project" value="UniProtKB-SubCell"/>
</dbReference>
<dbReference type="AlphaFoldDB" id="A0AAV5QWS6"/>
<feature type="transmembrane region" description="Helical" evidence="7">
    <location>
        <begin position="154"/>
        <end position="173"/>
    </location>
</feature>
<keyword evidence="6 7" id="KW-0472">Membrane</keyword>
<dbReference type="PANTHER" id="PTHR16133:SF0">
    <property type="entry name" value="ZINC_IRON REGULATED TRANSPORTER-RELATED PROTEIN 102B, ISOFORM E"/>
    <property type="match status" value="1"/>
</dbReference>
<reference evidence="8 9" key="1">
    <citation type="journal article" date="2023" name="Elife">
        <title>Identification of key yeast species and microbe-microbe interactions impacting larval growth of Drosophila in the wild.</title>
        <authorList>
            <person name="Mure A."/>
            <person name="Sugiura Y."/>
            <person name="Maeda R."/>
            <person name="Honda K."/>
            <person name="Sakurai N."/>
            <person name="Takahashi Y."/>
            <person name="Watada M."/>
            <person name="Katoh T."/>
            <person name="Gotoh A."/>
            <person name="Gotoh Y."/>
            <person name="Taniguchi I."/>
            <person name="Nakamura K."/>
            <person name="Hayashi T."/>
            <person name="Katayama T."/>
            <person name="Uemura T."/>
            <person name="Hattori Y."/>
        </authorList>
    </citation>
    <scope>NUCLEOTIDE SEQUENCE [LARGE SCALE GENOMIC DNA]</scope>
    <source>
        <strain evidence="8 9">PK-24</strain>
    </source>
</reference>
<feature type="transmembrane region" description="Helical" evidence="7">
    <location>
        <begin position="301"/>
        <end position="319"/>
    </location>
</feature>
<keyword evidence="3 7" id="KW-0812">Transmembrane</keyword>
<protein>
    <submittedName>
        <fullName evidence="8">Mn(2+) transporter</fullName>
    </submittedName>
</protein>
<feature type="transmembrane region" description="Helical" evidence="7">
    <location>
        <begin position="48"/>
        <end position="66"/>
    </location>
</feature>
<evidence type="ECO:0000256" key="1">
    <source>
        <dbReference type="ARBA" id="ARBA00004127"/>
    </source>
</evidence>
<feature type="transmembrane region" description="Helical" evidence="7">
    <location>
        <begin position="78"/>
        <end position="99"/>
    </location>
</feature>
<evidence type="ECO:0000256" key="7">
    <source>
        <dbReference type="SAM" id="Phobius"/>
    </source>
</evidence>
<dbReference type="EMBL" id="BTGB01000001">
    <property type="protein sequence ID" value="GMM43431.1"/>
    <property type="molecule type" value="Genomic_DNA"/>
</dbReference>
<proteinExistence type="predicted"/>
<comment type="caution">
    <text evidence="8">The sequence shown here is derived from an EMBL/GenBank/DDBJ whole genome shotgun (WGS) entry which is preliminary data.</text>
</comment>
<accession>A0AAV5QWS6</accession>
<keyword evidence="4 7" id="KW-1133">Transmembrane helix</keyword>
<dbReference type="Pfam" id="PF02535">
    <property type="entry name" value="Zip"/>
    <property type="match status" value="1"/>
</dbReference>
<dbReference type="GO" id="GO:0046873">
    <property type="term" value="F:metal ion transmembrane transporter activity"/>
    <property type="evidence" value="ECO:0007669"/>
    <property type="project" value="InterPro"/>
</dbReference>
<keyword evidence="5" id="KW-0333">Golgi apparatus</keyword>
<feature type="transmembrane region" description="Helical" evidence="7">
    <location>
        <begin position="217"/>
        <end position="244"/>
    </location>
</feature>
<gene>
    <name evidence="8" type="ORF">DAPK24_000060</name>
</gene>
<evidence type="ECO:0000256" key="3">
    <source>
        <dbReference type="ARBA" id="ARBA00022692"/>
    </source>
</evidence>
<evidence type="ECO:0000256" key="2">
    <source>
        <dbReference type="ARBA" id="ARBA00004394"/>
    </source>
</evidence>
<dbReference type="Proteomes" id="UP001378960">
    <property type="component" value="Unassembled WGS sequence"/>
</dbReference>
<dbReference type="InterPro" id="IPR045891">
    <property type="entry name" value="ZIP9"/>
</dbReference>